<dbReference type="InterPro" id="IPR018252">
    <property type="entry name" value="Annexin_repeat_CS"/>
</dbReference>
<name>A0ABR1CRX0_NECAM</name>
<keyword evidence="2 4" id="KW-0677">Repeat</keyword>
<dbReference type="SMART" id="SM00335">
    <property type="entry name" value="ANX"/>
    <property type="match status" value="4"/>
</dbReference>
<dbReference type="InterPro" id="IPR001464">
    <property type="entry name" value="Annexin"/>
</dbReference>
<dbReference type="InterPro" id="IPR018502">
    <property type="entry name" value="Annexin_repeat"/>
</dbReference>
<dbReference type="PANTHER" id="PTHR10502:SF177">
    <property type="entry name" value="ANNEXIN B10"/>
    <property type="match status" value="1"/>
</dbReference>
<evidence type="ECO:0000313" key="6">
    <source>
        <dbReference type="EMBL" id="KAK6741094.1"/>
    </source>
</evidence>
<accession>A0ABR1CRX0</accession>
<dbReference type="Pfam" id="PF00191">
    <property type="entry name" value="Annexin"/>
    <property type="match status" value="4"/>
</dbReference>
<evidence type="ECO:0000256" key="1">
    <source>
        <dbReference type="ARBA" id="ARBA00007831"/>
    </source>
</evidence>
<dbReference type="SUPFAM" id="SSF47874">
    <property type="entry name" value="Annexin"/>
    <property type="match status" value="1"/>
</dbReference>
<evidence type="ECO:0000256" key="5">
    <source>
        <dbReference type="SAM" id="MobiDB-lite"/>
    </source>
</evidence>
<comment type="domain">
    <text evidence="4">A pair of annexin repeats may form one binding site for calcium and phospholipid.</text>
</comment>
<dbReference type="PROSITE" id="PS00223">
    <property type="entry name" value="ANNEXIN_1"/>
    <property type="match status" value="2"/>
</dbReference>
<dbReference type="PROSITE" id="PS51897">
    <property type="entry name" value="ANNEXIN_2"/>
    <property type="match status" value="3"/>
</dbReference>
<dbReference type="EMBL" id="JAVFWL010000003">
    <property type="protein sequence ID" value="KAK6741094.1"/>
    <property type="molecule type" value="Genomic_DNA"/>
</dbReference>
<evidence type="ECO:0000256" key="2">
    <source>
        <dbReference type="ARBA" id="ARBA00022737"/>
    </source>
</evidence>
<evidence type="ECO:0000313" key="7">
    <source>
        <dbReference type="Proteomes" id="UP001303046"/>
    </source>
</evidence>
<feature type="region of interest" description="Disordered" evidence="5">
    <location>
        <begin position="19"/>
        <end position="41"/>
    </location>
</feature>
<keyword evidence="4" id="KW-0111">Calcium/phospholipid-binding</keyword>
<organism evidence="6 7">
    <name type="scientific">Necator americanus</name>
    <name type="common">Human hookworm</name>
    <dbReference type="NCBI Taxonomy" id="51031"/>
    <lineage>
        <taxon>Eukaryota</taxon>
        <taxon>Metazoa</taxon>
        <taxon>Ecdysozoa</taxon>
        <taxon>Nematoda</taxon>
        <taxon>Chromadorea</taxon>
        <taxon>Rhabditida</taxon>
        <taxon>Rhabditina</taxon>
        <taxon>Rhabditomorpha</taxon>
        <taxon>Strongyloidea</taxon>
        <taxon>Ancylostomatidae</taxon>
        <taxon>Bunostominae</taxon>
        <taxon>Necator</taxon>
    </lineage>
</organism>
<proteinExistence type="inferred from homology"/>
<dbReference type="PANTHER" id="PTHR10502">
    <property type="entry name" value="ANNEXIN"/>
    <property type="match status" value="1"/>
</dbReference>
<dbReference type="Proteomes" id="UP001303046">
    <property type="component" value="Unassembled WGS sequence"/>
</dbReference>
<comment type="similarity">
    <text evidence="1 4">Belongs to the annexin family.</text>
</comment>
<evidence type="ECO:0000256" key="4">
    <source>
        <dbReference type="RuleBase" id="RU003540"/>
    </source>
</evidence>
<dbReference type="InterPro" id="IPR037104">
    <property type="entry name" value="Annexin_sf"/>
</dbReference>
<reference evidence="6 7" key="1">
    <citation type="submission" date="2023-08" db="EMBL/GenBank/DDBJ databases">
        <title>A Necator americanus chromosomal reference genome.</title>
        <authorList>
            <person name="Ilik V."/>
            <person name="Petrzelkova K.J."/>
            <person name="Pardy F."/>
            <person name="Fuh T."/>
            <person name="Niatou-Singa F.S."/>
            <person name="Gouil Q."/>
            <person name="Baker L."/>
            <person name="Ritchie M.E."/>
            <person name="Jex A.R."/>
            <person name="Gazzola D."/>
            <person name="Li H."/>
            <person name="Toshio Fujiwara R."/>
            <person name="Zhan B."/>
            <person name="Aroian R.V."/>
            <person name="Pafco B."/>
            <person name="Schwarz E.M."/>
        </authorList>
    </citation>
    <scope>NUCLEOTIDE SEQUENCE [LARGE SCALE GENOMIC DNA]</scope>
    <source>
        <strain evidence="6 7">Aroian</strain>
        <tissue evidence="6">Whole animal</tissue>
    </source>
</reference>
<protein>
    <recommendedName>
        <fullName evidence="4">Annexin</fullName>
    </recommendedName>
</protein>
<evidence type="ECO:0000256" key="3">
    <source>
        <dbReference type="ARBA" id="ARBA00023216"/>
    </source>
</evidence>
<comment type="caution">
    <text evidence="6">The sequence shown here is derived from an EMBL/GenBank/DDBJ whole genome shotgun (WGS) entry which is preliminary data.</text>
</comment>
<keyword evidence="3 4" id="KW-0041">Annexin</keyword>
<keyword evidence="4" id="KW-0106">Calcium</keyword>
<dbReference type="PRINTS" id="PR00196">
    <property type="entry name" value="ANNEXIN"/>
</dbReference>
<gene>
    <name evidence="6" type="primary">Necator_chrIII.g9901</name>
    <name evidence="6" type="ORF">RB195_009136</name>
</gene>
<keyword evidence="7" id="KW-1185">Reference proteome</keyword>
<dbReference type="Gene3D" id="1.10.220.10">
    <property type="entry name" value="Annexin"/>
    <property type="match status" value="4"/>
</dbReference>
<feature type="compositionally biased region" description="Polar residues" evidence="5">
    <location>
        <begin position="30"/>
        <end position="41"/>
    </location>
</feature>
<sequence>MYHTMDRWRTSGVRGVTFPDYQFPKRPPSRKSSQMQATIHPSASFDEQRAAESLDRAMRGYGTDKQRVIDILVRCNNAQRQMLRTPYKVRYGRDLETELKRELSGDLEDVIIALMQTPTKRDVMDLHRAVKGLGTNEGVLIEILASRTNEEIQAIRNTYYTTFDRPLEDAVSSDTSGDFRRLLMILIQGNRDESSIGEYHKAVQEAHNILRCSDKRGQMDKLDAYKVLATSNSNHVGYLISEFENVAGYPIEKAIEKDFSGNTRDLLLALVMVAQSKPKYFAHQIHNATKGIGTRDRDLIRVLVSRAEIDLAAIQVEYERLFRKPLVQVIREEAKGAYRDALISIVKGNRSHTYIN</sequence>